<dbReference type="OrthoDB" id="2650954at2759"/>
<keyword evidence="2" id="KW-1185">Reference proteome</keyword>
<reference evidence="2" key="2">
    <citation type="submission" date="2015-01" db="EMBL/GenBank/DDBJ databases">
        <title>Evolutionary Origins and Diversification of the Mycorrhizal Mutualists.</title>
        <authorList>
            <consortium name="DOE Joint Genome Institute"/>
            <consortium name="Mycorrhizal Genomics Consortium"/>
            <person name="Kohler A."/>
            <person name="Kuo A."/>
            <person name="Nagy L.G."/>
            <person name="Floudas D."/>
            <person name="Copeland A."/>
            <person name="Barry K.W."/>
            <person name="Cichocki N."/>
            <person name="Veneault-Fourrey C."/>
            <person name="LaButti K."/>
            <person name="Lindquist E.A."/>
            <person name="Lipzen A."/>
            <person name="Lundell T."/>
            <person name="Morin E."/>
            <person name="Murat C."/>
            <person name="Riley R."/>
            <person name="Ohm R."/>
            <person name="Sun H."/>
            <person name="Tunlid A."/>
            <person name="Henrissat B."/>
            <person name="Grigoriev I.V."/>
            <person name="Hibbett D.S."/>
            <person name="Martin F."/>
        </authorList>
    </citation>
    <scope>NUCLEOTIDE SEQUENCE [LARGE SCALE GENOMIC DNA]</scope>
    <source>
        <strain evidence="2">Foug A</strain>
    </source>
</reference>
<feature type="non-terminal residue" evidence="1">
    <location>
        <position position="1"/>
    </location>
</feature>
<dbReference type="InParanoid" id="A0A0C2YX38"/>
<evidence type="ECO:0000313" key="1">
    <source>
        <dbReference type="EMBL" id="KIM54153.1"/>
    </source>
</evidence>
<accession>A0A0C2YX38</accession>
<protein>
    <recommendedName>
        <fullName evidence="3">Reverse transcriptase zinc-binding domain-containing protein</fullName>
    </recommendedName>
</protein>
<dbReference type="Proteomes" id="UP000053989">
    <property type="component" value="Unassembled WGS sequence"/>
</dbReference>
<proteinExistence type="predicted"/>
<dbReference type="EMBL" id="KN822161">
    <property type="protein sequence ID" value="KIM54153.1"/>
    <property type="molecule type" value="Genomic_DNA"/>
</dbReference>
<feature type="non-terminal residue" evidence="1">
    <location>
        <position position="95"/>
    </location>
</feature>
<reference evidence="1 2" key="1">
    <citation type="submission" date="2014-04" db="EMBL/GenBank/DDBJ databases">
        <authorList>
            <consortium name="DOE Joint Genome Institute"/>
            <person name="Kuo A."/>
            <person name="Kohler A."/>
            <person name="Nagy L.G."/>
            <person name="Floudas D."/>
            <person name="Copeland A."/>
            <person name="Barry K.W."/>
            <person name="Cichocki N."/>
            <person name="Veneault-Fourrey C."/>
            <person name="LaButti K."/>
            <person name="Lindquist E.A."/>
            <person name="Lipzen A."/>
            <person name="Lundell T."/>
            <person name="Morin E."/>
            <person name="Murat C."/>
            <person name="Sun H."/>
            <person name="Tunlid A."/>
            <person name="Henrissat B."/>
            <person name="Grigoriev I.V."/>
            <person name="Hibbett D.S."/>
            <person name="Martin F."/>
            <person name="Nordberg H.P."/>
            <person name="Cantor M.N."/>
            <person name="Hua S.X."/>
        </authorList>
    </citation>
    <scope>NUCLEOTIDE SEQUENCE [LARGE SCALE GENOMIC DNA]</scope>
    <source>
        <strain evidence="1 2">Foug A</strain>
    </source>
</reference>
<organism evidence="1 2">
    <name type="scientific">Scleroderma citrinum Foug A</name>
    <dbReference type="NCBI Taxonomy" id="1036808"/>
    <lineage>
        <taxon>Eukaryota</taxon>
        <taxon>Fungi</taxon>
        <taxon>Dikarya</taxon>
        <taxon>Basidiomycota</taxon>
        <taxon>Agaricomycotina</taxon>
        <taxon>Agaricomycetes</taxon>
        <taxon>Agaricomycetidae</taxon>
        <taxon>Boletales</taxon>
        <taxon>Sclerodermatineae</taxon>
        <taxon>Sclerodermataceae</taxon>
        <taxon>Scleroderma</taxon>
    </lineage>
</organism>
<dbReference type="AlphaFoldDB" id="A0A0C2YX38"/>
<dbReference type="STRING" id="1036808.A0A0C2YX38"/>
<name>A0A0C2YX38_9AGAM</name>
<evidence type="ECO:0008006" key="3">
    <source>
        <dbReference type="Google" id="ProtNLM"/>
    </source>
</evidence>
<gene>
    <name evidence="1" type="ORF">SCLCIDRAFT_58814</name>
</gene>
<evidence type="ECO:0000313" key="2">
    <source>
        <dbReference type="Proteomes" id="UP000053989"/>
    </source>
</evidence>
<dbReference type="HOGENOM" id="CLU_146165_1_0_1"/>
<sequence>LIQLCTSHTPLNHHLARILPTPSCPNCGASYETVHHLILMCPAYQMERRRLQMKIGSRRMRLEHLLTSATTVRDLLQFLASTCRLAQTFGDLTLP</sequence>